<dbReference type="InterPro" id="IPR039355">
    <property type="entry name" value="Transcription_factor_GATA"/>
</dbReference>
<feature type="region of interest" description="Disordered" evidence="9">
    <location>
        <begin position="705"/>
        <end position="919"/>
    </location>
</feature>
<dbReference type="Gene3D" id="3.30.50.10">
    <property type="entry name" value="Erythroid Transcription Factor GATA-1, subunit A"/>
    <property type="match status" value="2"/>
</dbReference>
<keyword evidence="6" id="KW-0804">Transcription</keyword>
<keyword evidence="4" id="KW-0862">Zinc</keyword>
<evidence type="ECO:0000256" key="1">
    <source>
        <dbReference type="ARBA" id="ARBA00004123"/>
    </source>
</evidence>
<dbReference type="InterPro" id="IPR013088">
    <property type="entry name" value="Znf_NHR/GATA"/>
</dbReference>
<feature type="compositionally biased region" description="Low complexity" evidence="9">
    <location>
        <begin position="516"/>
        <end position="537"/>
    </location>
</feature>
<keyword evidence="7" id="KW-0539">Nucleus</keyword>
<feature type="compositionally biased region" description="Basic and acidic residues" evidence="9">
    <location>
        <begin position="79"/>
        <end position="91"/>
    </location>
</feature>
<feature type="region of interest" description="Disordered" evidence="9">
    <location>
        <begin position="261"/>
        <end position="286"/>
    </location>
</feature>
<evidence type="ECO:0000256" key="2">
    <source>
        <dbReference type="ARBA" id="ARBA00022723"/>
    </source>
</evidence>
<evidence type="ECO:0000256" key="5">
    <source>
        <dbReference type="ARBA" id="ARBA00023015"/>
    </source>
</evidence>
<dbReference type="SMART" id="SM00401">
    <property type="entry name" value="ZnF_GATA"/>
    <property type="match status" value="2"/>
</dbReference>
<feature type="domain" description="GATA-type" evidence="10">
    <location>
        <begin position="382"/>
        <end position="435"/>
    </location>
</feature>
<feature type="region of interest" description="Disordered" evidence="9">
    <location>
        <begin position="634"/>
        <end position="693"/>
    </location>
</feature>
<comment type="subcellular location">
    <subcellularLocation>
        <location evidence="1">Nucleus</location>
    </subcellularLocation>
</comment>
<feature type="compositionally biased region" description="Low complexity" evidence="9">
    <location>
        <begin position="745"/>
        <end position="764"/>
    </location>
</feature>
<evidence type="ECO:0000256" key="3">
    <source>
        <dbReference type="ARBA" id="ARBA00022771"/>
    </source>
</evidence>
<feature type="compositionally biased region" description="Polar residues" evidence="9">
    <location>
        <begin position="563"/>
        <end position="572"/>
    </location>
</feature>
<feature type="compositionally biased region" description="Polar residues" evidence="9">
    <location>
        <begin position="261"/>
        <end position="278"/>
    </location>
</feature>
<dbReference type="PANTHER" id="PTHR10071">
    <property type="entry name" value="TRANSCRIPTION FACTOR GATA FAMILY MEMBER"/>
    <property type="match status" value="1"/>
</dbReference>
<dbReference type="InterPro" id="IPR013860">
    <property type="entry name" value="AreA_GATA"/>
</dbReference>
<evidence type="ECO:0000256" key="6">
    <source>
        <dbReference type="ARBA" id="ARBA00023163"/>
    </source>
</evidence>
<feature type="compositionally biased region" description="Polar residues" evidence="9">
    <location>
        <begin position="819"/>
        <end position="850"/>
    </location>
</feature>
<feature type="region of interest" description="Disordered" evidence="9">
    <location>
        <begin position="494"/>
        <end position="537"/>
    </location>
</feature>
<evidence type="ECO:0000256" key="4">
    <source>
        <dbReference type="ARBA" id="ARBA00022833"/>
    </source>
</evidence>
<keyword evidence="3 8" id="KW-0863">Zinc-finger</keyword>
<dbReference type="SUPFAM" id="SSF57716">
    <property type="entry name" value="Glucocorticoid receptor-like (DNA-binding domain)"/>
    <property type="match status" value="2"/>
</dbReference>
<evidence type="ECO:0000313" key="12">
    <source>
        <dbReference type="Proteomes" id="UP001151516"/>
    </source>
</evidence>
<keyword evidence="5" id="KW-0805">Transcription regulation</keyword>
<dbReference type="PRINTS" id="PR00619">
    <property type="entry name" value="GATAZNFINGER"/>
</dbReference>
<keyword evidence="12" id="KW-1185">Reference proteome</keyword>
<feature type="compositionally biased region" description="Polar residues" evidence="9">
    <location>
        <begin position="585"/>
        <end position="617"/>
    </location>
</feature>
<dbReference type="FunFam" id="3.30.50.10:FF:000007">
    <property type="entry name" value="Nitrogen regulatory AreA, N-terminal"/>
    <property type="match status" value="1"/>
</dbReference>
<dbReference type="AlphaFoldDB" id="A0A9W8GKV1"/>
<feature type="region of interest" description="Disordered" evidence="9">
    <location>
        <begin position="64"/>
        <end position="178"/>
    </location>
</feature>
<organism evidence="11 12">
    <name type="scientific">Coemansia spiralis</name>
    <dbReference type="NCBI Taxonomy" id="417178"/>
    <lineage>
        <taxon>Eukaryota</taxon>
        <taxon>Fungi</taxon>
        <taxon>Fungi incertae sedis</taxon>
        <taxon>Zoopagomycota</taxon>
        <taxon>Kickxellomycotina</taxon>
        <taxon>Kickxellomycetes</taxon>
        <taxon>Kickxellales</taxon>
        <taxon>Kickxellaceae</taxon>
        <taxon>Coemansia</taxon>
    </lineage>
</organism>
<dbReference type="PROSITE" id="PS00344">
    <property type="entry name" value="GATA_ZN_FINGER_1"/>
    <property type="match status" value="1"/>
</dbReference>
<dbReference type="GO" id="GO:0008270">
    <property type="term" value="F:zinc ion binding"/>
    <property type="evidence" value="ECO:0007669"/>
    <property type="project" value="UniProtKB-KW"/>
</dbReference>
<reference evidence="11" key="1">
    <citation type="submission" date="2022-07" db="EMBL/GenBank/DDBJ databases">
        <title>Phylogenomic reconstructions and comparative analyses of Kickxellomycotina fungi.</title>
        <authorList>
            <person name="Reynolds N.K."/>
            <person name="Stajich J.E."/>
            <person name="Barry K."/>
            <person name="Grigoriev I.V."/>
            <person name="Crous P."/>
            <person name="Smith M.E."/>
        </authorList>
    </citation>
    <scope>NUCLEOTIDE SEQUENCE</scope>
    <source>
        <strain evidence="11">CBS 109367</strain>
    </source>
</reference>
<protein>
    <recommendedName>
        <fullName evidence="10">GATA-type domain-containing protein</fullName>
    </recommendedName>
</protein>
<dbReference type="GO" id="GO:0000978">
    <property type="term" value="F:RNA polymerase II cis-regulatory region sequence-specific DNA binding"/>
    <property type="evidence" value="ECO:0007669"/>
    <property type="project" value="TreeGrafter"/>
</dbReference>
<evidence type="ECO:0000313" key="11">
    <source>
        <dbReference type="EMBL" id="KAJ2690868.1"/>
    </source>
</evidence>
<dbReference type="Proteomes" id="UP001151516">
    <property type="component" value="Unassembled WGS sequence"/>
</dbReference>
<feature type="compositionally biased region" description="Polar residues" evidence="9">
    <location>
        <begin position="896"/>
        <end position="905"/>
    </location>
</feature>
<feature type="domain" description="GATA-type" evidence="10">
    <location>
        <begin position="446"/>
        <end position="493"/>
    </location>
</feature>
<proteinExistence type="predicted"/>
<name>A0A9W8GKV1_9FUNG</name>
<comment type="caution">
    <text evidence="11">The sequence shown here is derived from an EMBL/GenBank/DDBJ whole genome shotgun (WGS) entry which is preliminary data.</text>
</comment>
<feature type="compositionally biased region" description="Polar residues" evidence="9">
    <location>
        <begin position="144"/>
        <end position="178"/>
    </location>
</feature>
<keyword evidence="2" id="KW-0479">Metal-binding</keyword>
<evidence type="ECO:0000256" key="8">
    <source>
        <dbReference type="PROSITE-ProRule" id="PRU00094"/>
    </source>
</evidence>
<gene>
    <name evidence="11" type="ORF">IWW39_000377</name>
</gene>
<dbReference type="GO" id="GO:0000981">
    <property type="term" value="F:DNA-binding transcription factor activity, RNA polymerase II-specific"/>
    <property type="evidence" value="ECO:0007669"/>
    <property type="project" value="TreeGrafter"/>
</dbReference>
<dbReference type="Pfam" id="PF00320">
    <property type="entry name" value="GATA"/>
    <property type="match status" value="2"/>
</dbReference>
<dbReference type="EMBL" id="JANBTX010000006">
    <property type="protein sequence ID" value="KAJ2690868.1"/>
    <property type="molecule type" value="Genomic_DNA"/>
</dbReference>
<dbReference type="GO" id="GO:0000122">
    <property type="term" value="P:negative regulation of transcription by RNA polymerase II"/>
    <property type="evidence" value="ECO:0007669"/>
    <property type="project" value="TreeGrafter"/>
</dbReference>
<feature type="compositionally biased region" description="Polar residues" evidence="9">
    <location>
        <begin position="765"/>
        <end position="775"/>
    </location>
</feature>
<dbReference type="PANTHER" id="PTHR10071:SF281">
    <property type="entry name" value="BOX A-BINDING FACTOR-RELATED"/>
    <property type="match status" value="1"/>
</dbReference>
<dbReference type="GO" id="GO:0045944">
    <property type="term" value="P:positive regulation of transcription by RNA polymerase II"/>
    <property type="evidence" value="ECO:0007669"/>
    <property type="project" value="TreeGrafter"/>
</dbReference>
<feature type="compositionally biased region" description="Polar residues" evidence="9">
    <location>
        <begin position="637"/>
        <end position="654"/>
    </location>
</feature>
<dbReference type="CDD" id="cd00202">
    <property type="entry name" value="ZnF_GATA"/>
    <property type="match status" value="2"/>
</dbReference>
<dbReference type="InterPro" id="IPR000679">
    <property type="entry name" value="Znf_GATA"/>
</dbReference>
<evidence type="ECO:0000259" key="10">
    <source>
        <dbReference type="PROSITE" id="PS50114"/>
    </source>
</evidence>
<accession>A0A9W8GKV1</accession>
<evidence type="ECO:0000256" key="7">
    <source>
        <dbReference type="ARBA" id="ARBA00023242"/>
    </source>
</evidence>
<evidence type="ECO:0000256" key="9">
    <source>
        <dbReference type="SAM" id="MobiDB-lite"/>
    </source>
</evidence>
<dbReference type="OrthoDB" id="515401at2759"/>
<sequence>MAPILLKIKGTKLFSPFNEIEDVGDLSTLWRVCTKVKDSLENGSRLENLSWRLWHLHQTLEARGKGKDYHKLSPATTRQLEKTIRRPDSNVRKPKPMQIKVRLGKSPADSRPSSEAAPTAANSRIRPAGTSPPSAAQRAHSPLAASQSAADLTMSPTLHATSGSGSDAISPNVNGHDASSASIEGVGVTAAVAGNSSADGTMLLASLDPTLANGAGFNPGTAAIAPAPLAAATSSTLAVPEYAPHPVGVIGGGFASDANNQCSGNSSVQGASSKTPSGDNVEEAPASDFMSFGPSSFLSSGFDLDAPQIEITLDDIFSATPSDWSQFGFGSLGSGPALGLPMTEYGAGQGMWNGMPYPGSMSVGAPYGVGHHMHMAQEQAKKHDGPICDNCEVTSTPLWRRSSDDTLLCNACGLYYKLHHSHRPRSLRTGSGRKDGAEEELPKTFCSNCNTSNTPLWRRDDKGNPLCNACGLYFKLHKENRPITLKTDIIRKRQRYDTTSSATPRKRPDRSAQRLAAAAAAGVAVSPDESSPSSTPPVLGAPAFALVGNAKAAGAMGPPKGLPSSSQNQKSTPRSKKSKGKSASLAVQTQDLADGVQSQLFSSGSAPQQPATYSQTTPDITDVSQVARELLAPHSAPPTSYSANGTQLLNSSEPGSYGESVQHAYHSGGYNHSQQHSSGQFARSPPPLQPAGEYRRSYTLSDATAASLVPPPPLPLSHSYNAPAQDGHSRAIQHSATLPPAHRYGSSNGSGASGGPSLATSATSRGPNTSASINIPMSPPLVARPDTYFGRPTSAGDRPAPDTLPRSGIQIPLPALGTLPSSRYGSGSASALSQTAPSSFQPVSINGPPQQQAPPYAHSQRPSHSHESGHGGVTSLSEPKHHSDLQLPSLAELQSAAPNTRSSDSFRYARQQAYPHLNP</sequence>
<dbReference type="PROSITE" id="PS50114">
    <property type="entry name" value="GATA_ZN_FINGER_2"/>
    <property type="match status" value="2"/>
</dbReference>
<dbReference type="GO" id="GO:0005634">
    <property type="term" value="C:nucleus"/>
    <property type="evidence" value="ECO:0007669"/>
    <property type="project" value="UniProtKB-SubCell"/>
</dbReference>
<feature type="compositionally biased region" description="Polar residues" evidence="9">
    <location>
        <begin position="670"/>
        <end position="681"/>
    </location>
</feature>
<feature type="region of interest" description="Disordered" evidence="9">
    <location>
        <begin position="552"/>
        <end position="617"/>
    </location>
</feature>
<dbReference type="Pfam" id="PF08550">
    <property type="entry name" value="GATA_AreA"/>
    <property type="match status" value="1"/>
</dbReference>